<dbReference type="PANTHER" id="PTHR14009:SF1">
    <property type="entry name" value="MITOCHONDRIAL PROTON_CALCIUM EXCHANGER PROTEIN"/>
    <property type="match status" value="1"/>
</dbReference>
<evidence type="ECO:0000256" key="1">
    <source>
        <dbReference type="ARBA" id="ARBA00004434"/>
    </source>
</evidence>
<keyword evidence="11" id="KW-1185">Reference proteome</keyword>
<gene>
    <name evidence="10" type="ORF">N0F65_008763</name>
</gene>
<dbReference type="EMBL" id="DAKRPA010000073">
    <property type="protein sequence ID" value="DAZ99956.1"/>
    <property type="molecule type" value="Genomic_DNA"/>
</dbReference>
<keyword evidence="4 8" id="KW-1133">Transmembrane helix</keyword>
<feature type="transmembrane region" description="Helical" evidence="8">
    <location>
        <begin position="119"/>
        <end position="145"/>
    </location>
</feature>
<keyword evidence="6 8" id="KW-0472">Membrane</keyword>
<dbReference type="GO" id="GO:0030003">
    <property type="term" value="P:intracellular monoatomic cation homeostasis"/>
    <property type="evidence" value="ECO:0007669"/>
    <property type="project" value="TreeGrafter"/>
</dbReference>
<evidence type="ECO:0000313" key="10">
    <source>
        <dbReference type="EMBL" id="DAZ99956.1"/>
    </source>
</evidence>
<proteinExistence type="predicted"/>
<sequence>MRALAMQRMAMGFLAHQQGTLTSVILTSTKVPHTCRSFSSGMTKSDDDNGPRKELSPYQQLQKWLQPFVQGSRAMYHENKQAWHVRAKLKQHQQTATTGVSAVLTRQEMMILRQAHRDLLKALPLLAFFCVPLVGYAAPVIGYAFPKQLLPWQFWRPDQKTQFFSEDAQAKAAHYPELRKLLLQMDRKQHNVEEMLARNGHEGLNPAEVGELVPFFDRNGPAFLDTLPRHHLHVLSQSIALMPAFSWLVRLFPKNMVQQYLERRADELRVDDLMLLREGIDGLSLSELEFACEERGIVTGYGNIDALRGALREWLSMYDTDHVDAAAPQCFPSSLLLHAPALGRFSNAQIDTK</sequence>
<keyword evidence="5 7" id="KW-0496">Mitochondrion</keyword>
<feature type="domain" description="Letm1 RBD" evidence="9">
    <location>
        <begin position="148"/>
        <end position="353"/>
    </location>
</feature>
<protein>
    <recommendedName>
        <fullName evidence="9">Letm1 RBD domain-containing protein</fullName>
    </recommendedName>
</protein>
<dbReference type="AlphaFoldDB" id="A0AAV2Z2G8"/>
<keyword evidence="3" id="KW-0999">Mitochondrion inner membrane</keyword>
<evidence type="ECO:0000259" key="9">
    <source>
        <dbReference type="PROSITE" id="PS51758"/>
    </source>
</evidence>
<organism evidence="10 11">
    <name type="scientific">Lagenidium giganteum</name>
    <dbReference type="NCBI Taxonomy" id="4803"/>
    <lineage>
        <taxon>Eukaryota</taxon>
        <taxon>Sar</taxon>
        <taxon>Stramenopiles</taxon>
        <taxon>Oomycota</taxon>
        <taxon>Peronosporomycetes</taxon>
        <taxon>Pythiales</taxon>
        <taxon>Pythiaceae</taxon>
    </lineage>
</organism>
<dbReference type="InterPro" id="IPR033122">
    <property type="entry name" value="LETM1-like_RBD"/>
</dbReference>
<evidence type="ECO:0000256" key="2">
    <source>
        <dbReference type="ARBA" id="ARBA00022692"/>
    </source>
</evidence>
<dbReference type="PROSITE" id="PS51758">
    <property type="entry name" value="LETM1_RBD"/>
    <property type="match status" value="1"/>
</dbReference>
<dbReference type="GO" id="GO:0005743">
    <property type="term" value="C:mitochondrial inner membrane"/>
    <property type="evidence" value="ECO:0007669"/>
    <property type="project" value="UniProtKB-SubCell"/>
</dbReference>
<evidence type="ECO:0000256" key="8">
    <source>
        <dbReference type="SAM" id="Phobius"/>
    </source>
</evidence>
<dbReference type="InterPro" id="IPR044202">
    <property type="entry name" value="LETM1/MDM38-like"/>
</dbReference>
<evidence type="ECO:0000256" key="3">
    <source>
        <dbReference type="ARBA" id="ARBA00022792"/>
    </source>
</evidence>
<evidence type="ECO:0000256" key="5">
    <source>
        <dbReference type="ARBA" id="ARBA00023128"/>
    </source>
</evidence>
<accession>A0AAV2Z2G8</accession>
<dbReference type="Proteomes" id="UP001146120">
    <property type="component" value="Unassembled WGS sequence"/>
</dbReference>
<evidence type="ECO:0000256" key="6">
    <source>
        <dbReference type="ARBA" id="ARBA00023136"/>
    </source>
</evidence>
<dbReference type="Pfam" id="PF07766">
    <property type="entry name" value="LETM1_RBD"/>
    <property type="match status" value="1"/>
</dbReference>
<dbReference type="PANTHER" id="PTHR14009">
    <property type="entry name" value="LEUCINE ZIPPER-EF-HAND CONTAINING TRANSMEMBRANE PROTEIN"/>
    <property type="match status" value="1"/>
</dbReference>
<name>A0AAV2Z2G8_9STRA</name>
<comment type="subcellular location">
    <subcellularLocation>
        <location evidence="1">Mitochondrion inner membrane</location>
        <topology evidence="1">Single-pass membrane protein</topology>
    </subcellularLocation>
</comment>
<comment type="caution">
    <text evidence="10">The sequence shown here is derived from an EMBL/GenBank/DDBJ whole genome shotgun (WGS) entry which is preliminary data.</text>
</comment>
<evidence type="ECO:0000313" key="11">
    <source>
        <dbReference type="Proteomes" id="UP001146120"/>
    </source>
</evidence>
<evidence type="ECO:0000256" key="4">
    <source>
        <dbReference type="ARBA" id="ARBA00022989"/>
    </source>
</evidence>
<evidence type="ECO:0000256" key="7">
    <source>
        <dbReference type="PROSITE-ProRule" id="PRU01094"/>
    </source>
</evidence>
<keyword evidence="2 8" id="KW-0812">Transmembrane</keyword>
<reference evidence="10" key="2">
    <citation type="journal article" date="2023" name="Microbiol Resour">
        <title>Decontamination and Annotation of the Draft Genome Sequence of the Oomycete Lagenidium giganteum ARSEF 373.</title>
        <authorList>
            <person name="Morgan W.R."/>
            <person name="Tartar A."/>
        </authorList>
    </citation>
    <scope>NUCLEOTIDE SEQUENCE</scope>
    <source>
        <strain evidence="10">ARSEF 373</strain>
    </source>
</reference>
<reference evidence="10" key="1">
    <citation type="submission" date="2022-11" db="EMBL/GenBank/DDBJ databases">
        <authorList>
            <person name="Morgan W.R."/>
            <person name="Tartar A."/>
        </authorList>
    </citation>
    <scope>NUCLEOTIDE SEQUENCE</scope>
    <source>
        <strain evidence="10">ARSEF 373</strain>
    </source>
</reference>
<dbReference type="GO" id="GO:0043022">
    <property type="term" value="F:ribosome binding"/>
    <property type="evidence" value="ECO:0007669"/>
    <property type="project" value="InterPro"/>
</dbReference>